<dbReference type="InterPro" id="IPR027266">
    <property type="entry name" value="TrmE/GcvT-like"/>
</dbReference>
<dbReference type="GO" id="GO:0016226">
    <property type="term" value="P:iron-sulfur cluster assembly"/>
    <property type="evidence" value="ECO:0007669"/>
    <property type="project" value="TreeGrafter"/>
</dbReference>
<organism evidence="2 3">
    <name type="scientific">Corynebacterium silvaticum</name>
    <dbReference type="NCBI Taxonomy" id="2320431"/>
    <lineage>
        <taxon>Bacteria</taxon>
        <taxon>Bacillati</taxon>
        <taxon>Actinomycetota</taxon>
        <taxon>Actinomycetes</taxon>
        <taxon>Mycobacteriales</taxon>
        <taxon>Corynebacteriaceae</taxon>
        <taxon>Corynebacterium</taxon>
    </lineage>
</organism>
<name>A0A7Y4PA84_9CORY</name>
<dbReference type="SUPFAM" id="SSF103025">
    <property type="entry name" value="Folate-binding domain"/>
    <property type="match status" value="1"/>
</dbReference>
<dbReference type="NCBIfam" id="TIGR03317">
    <property type="entry name" value="ygfZ_signature"/>
    <property type="match status" value="1"/>
</dbReference>
<keyword evidence="3" id="KW-1185">Reference proteome</keyword>
<dbReference type="PANTHER" id="PTHR22602">
    <property type="entry name" value="TRANSFERASE CAF17, MITOCHONDRIAL-RELATED"/>
    <property type="match status" value="1"/>
</dbReference>
<dbReference type="InterPro" id="IPR017703">
    <property type="entry name" value="YgfZ/GCV_T_CS"/>
</dbReference>
<accession>A0A7Y4PA84</accession>
<dbReference type="Proteomes" id="UP000195652">
    <property type="component" value="Chromosome"/>
</dbReference>
<reference evidence="2 3" key="3">
    <citation type="journal article" date="2020" name="Int. J. Syst. Evol. Microbiol.">
        <title>Corynebacterium silvaticum sp. nov., a unique group of NTTB corynebacteria in wild boar and roe deer.</title>
        <authorList>
            <person name="Dangel A."/>
            <person name="Berger A."/>
            <person name="Rau J."/>
            <person name="Eisenberg T."/>
            <person name="Kampfer P."/>
            <person name="Margos G."/>
            <person name="Contzen M."/>
            <person name="Busse H.J."/>
            <person name="Konrad R."/>
            <person name="Peters M."/>
            <person name="Sting R."/>
            <person name="Sing A."/>
        </authorList>
    </citation>
    <scope>NUCLEOTIDE SEQUENCE [LARGE SCALE GENOMIC DNA]</scope>
    <source>
        <strain evidence="2 3">PO100/5</strain>
    </source>
</reference>
<dbReference type="OrthoDB" id="9796287at2"/>
<dbReference type="KEGG" id="csil:CBE74_09765"/>
<dbReference type="RefSeq" id="WP_087454483.1">
    <property type="nucleotide sequence ID" value="NZ_CP021417.2"/>
</dbReference>
<reference evidence="2 3" key="4">
    <citation type="journal article" date="2020" name="PLoS ONE">
        <title>Taxonomic classification of strain PO100/5 shows a broader geographic distribution and genetic markers of the recently described Corynebacterium silvaticum.</title>
        <authorList>
            <person name="Viana M.V.C."/>
            <person name="Profeta R."/>
            <person name="da Silva A.L."/>
            <person name="Hurtado R."/>
            <person name="Cerqueira J.C."/>
            <person name="Ribeiro B.F.S."/>
            <person name="Almeida M.O."/>
            <person name="Morais-Rodrigues F."/>
            <person name="Soares S.C."/>
            <person name="Oliveira M."/>
            <person name="Tavares L."/>
            <person name="Figueiredo H."/>
            <person name="Wattam A.R."/>
            <person name="Barh D."/>
            <person name="Ghosh P."/>
            <person name="Silva A."/>
            <person name="Azevedo V."/>
        </authorList>
    </citation>
    <scope>NUCLEOTIDE SEQUENCE [LARGE SCALE GENOMIC DNA]</scope>
    <source>
        <strain evidence="2 3">PO100/5</strain>
    </source>
</reference>
<dbReference type="InterPro" id="IPR045179">
    <property type="entry name" value="YgfZ/GcvT"/>
</dbReference>
<dbReference type="GeneID" id="75008519"/>
<evidence type="ECO:0000313" key="3">
    <source>
        <dbReference type="Proteomes" id="UP000195652"/>
    </source>
</evidence>
<gene>
    <name evidence="2" type="ORF">CBE74_09765</name>
</gene>
<reference evidence="2 3" key="2">
    <citation type="journal article" date="2020" name="Antonie Van Leeuwenhoek">
        <title>Phylogenomic characterisation of a novel corynebacterial species pathogenic to animals.</title>
        <authorList>
            <person name="Moller J."/>
            <person name="Musella L."/>
            <person name="Melnikov V."/>
            <person name="Geissdorfer W."/>
            <person name="Burkovski A."/>
            <person name="Sangal V."/>
        </authorList>
    </citation>
    <scope>NUCLEOTIDE SEQUENCE [LARGE SCALE GENOMIC DNA]</scope>
    <source>
        <strain evidence="2 3">PO100/5</strain>
    </source>
</reference>
<evidence type="ECO:0000313" key="2">
    <source>
        <dbReference type="EMBL" id="ARU46692.1"/>
    </source>
</evidence>
<dbReference type="Gene3D" id="3.30.1360.120">
    <property type="entry name" value="Probable tRNA modification gtpase trme, domain 1"/>
    <property type="match status" value="2"/>
</dbReference>
<dbReference type="AlphaFoldDB" id="A0A7Y4PA84"/>
<evidence type="ECO:0000256" key="1">
    <source>
        <dbReference type="ARBA" id="ARBA00022946"/>
    </source>
</evidence>
<proteinExistence type="predicted"/>
<keyword evidence="1" id="KW-0809">Transit peptide</keyword>
<dbReference type="PANTHER" id="PTHR22602:SF0">
    <property type="entry name" value="TRANSFERASE CAF17, MITOCHONDRIAL-RELATED"/>
    <property type="match status" value="1"/>
</dbReference>
<dbReference type="EMBL" id="CP021417">
    <property type="protein sequence ID" value="ARU46692.1"/>
    <property type="molecule type" value="Genomic_DNA"/>
</dbReference>
<reference evidence="2 3" key="1">
    <citation type="journal article" date="2014" name="BMC Vet. Res.">
        <title>First report of Corynebacterium pseudotuberculosis from caseous lymphadenitis lesions in Black Alentejano pig (Sus scrofa domesticus).</title>
        <authorList>
            <person name="Oliveira M."/>
            <person name="Barroco C."/>
            <person name="Mottola C."/>
            <person name="Santos R."/>
            <person name="Lemsaddek A."/>
            <person name="Tavares L."/>
            <person name="Semedo-Lemsaddek T."/>
        </authorList>
    </citation>
    <scope>NUCLEOTIDE SEQUENCE [LARGE SCALE GENOMIC DNA]</scope>
    <source>
        <strain evidence="2 3">PO100/5</strain>
    </source>
</reference>
<protein>
    <submittedName>
        <fullName evidence="2">Folate-binding protein YgfZ</fullName>
    </submittedName>
</protein>
<sequence>MTNFENSHPHDSVYVSPLATWPGAALPQGDDDLPEYAGVAWHYGAPLTEQRVFDTGVGLIDLSHRRVIKVHGPEAGAFLHNLLSQKLSDAPQCLAEKNTATSALDLDIQGHILHQVNILAAQDSEDVLYLHLPQDQYETFFTFLTRMIFWSKVEVEPADLALLTLMGTGVPDFRLPSSDAIVAAAQVPGFTTHRLDILVRRPELADIATTLTDAGAVPTGLMAFTAERVRSQQPVVSLDLDDKSIPHEASRLIADAVHLNKGCYRGQETVARVENLGRPPRSLVIALLDGSAPTTPKPGDPIVSGGRTVGKLGTVVQDYELGPIALATIKRSALNAINLVVADDVALAIDPDSLPTDDDEKAGRKAINRLKGLSTD</sequence>